<keyword evidence="2" id="KW-0964">Secreted</keyword>
<gene>
    <name evidence="8" type="ORF">B5E44_00785</name>
</gene>
<dbReference type="InterPro" id="IPR019931">
    <property type="entry name" value="LPXTG_anchor"/>
</dbReference>
<keyword evidence="6" id="KW-0472">Membrane</keyword>
<evidence type="ECO:0000313" key="9">
    <source>
        <dbReference type="Proteomes" id="UP000195859"/>
    </source>
</evidence>
<dbReference type="PROSITE" id="PS50847">
    <property type="entry name" value="GRAM_POS_ANCHORING"/>
    <property type="match status" value="1"/>
</dbReference>
<dbReference type="NCBIfam" id="TIGR01167">
    <property type="entry name" value="LPXTG_anchor"/>
    <property type="match status" value="1"/>
</dbReference>
<feature type="region of interest" description="Disordered" evidence="5">
    <location>
        <begin position="415"/>
        <end position="455"/>
    </location>
</feature>
<feature type="transmembrane region" description="Helical" evidence="6">
    <location>
        <begin position="526"/>
        <end position="542"/>
    </location>
</feature>
<keyword evidence="6" id="KW-1133">Transmembrane helix</keyword>
<dbReference type="Gene3D" id="3.10.430.110">
    <property type="match status" value="3"/>
</dbReference>
<keyword evidence="3" id="KW-0732">Signal</keyword>
<evidence type="ECO:0000256" key="3">
    <source>
        <dbReference type="ARBA" id="ARBA00022729"/>
    </source>
</evidence>
<accession>A0A1Y4W7S9</accession>
<dbReference type="Proteomes" id="UP000195859">
    <property type="component" value="Unassembled WGS sequence"/>
</dbReference>
<keyword evidence="6" id="KW-0812">Transmembrane</keyword>
<keyword evidence="4" id="KW-0572">Peptidoglycan-anchor</keyword>
<dbReference type="AlphaFoldDB" id="A0A1Y4W7S9"/>
<feature type="region of interest" description="Disordered" evidence="5">
    <location>
        <begin position="496"/>
        <end position="522"/>
    </location>
</feature>
<dbReference type="Pfam" id="PF00746">
    <property type="entry name" value="Gram_pos_anchor"/>
    <property type="match status" value="1"/>
</dbReference>
<dbReference type="InterPro" id="IPR041277">
    <property type="entry name" value="MBG_Lactobacillales"/>
</dbReference>
<protein>
    <recommendedName>
        <fullName evidence="7">Gram-positive cocci surface proteins LPxTG domain-containing protein</fullName>
    </recommendedName>
</protein>
<feature type="compositionally biased region" description="Low complexity" evidence="5">
    <location>
        <begin position="496"/>
        <end position="505"/>
    </location>
</feature>
<organism evidence="8 9">
    <name type="scientific">Lactobacillus gallinarum</name>
    <dbReference type="NCBI Taxonomy" id="52242"/>
    <lineage>
        <taxon>Bacteria</taxon>
        <taxon>Bacillati</taxon>
        <taxon>Bacillota</taxon>
        <taxon>Bacilli</taxon>
        <taxon>Lactobacillales</taxon>
        <taxon>Lactobacillaceae</taxon>
        <taxon>Lactobacillus</taxon>
    </lineage>
</organism>
<proteinExistence type="predicted"/>
<sequence length="550" mass="58939">MTGDPINAGTYYLKLKDSSEAKLKAENPNYNLTINGEFTYTINPVSGTATLSGSASKIYDGKDISLDDLNSPDGDIEAKFTFPGSTVADTYKLHAGDYTIENNSAKADDYTVSLSTDGLARLQAAIDNYAGAGNVTLAAKDLSSNASFTIKQKDLTVTLDKKPNTTPGKTYDGQTATIDDNDAQFTAAGLVEGQTLNVANLTPSDYEWVDKDGKKLDKVPTDAGTYYIALTQAGVKQLQKDNPNYKVSESGQFAYVIAKAEAKVEINGSYEGTSTAQDAKIYRNAVVDEVTGKVTYGAWSTGNWGPFTTPTIDGYTPTIASIATKPVTYGTDPESVDITYTPNAQTTNIIYKDEDGQTIRTDKVDGKTDETVDVHSTIPAGWKLVDGQDVPETVKFGPNGHPDIPVVIEHKTITVTPETPEDKIPTGKVPVKTPNETSDDTEIDTTPKDQDFESGPAVIKGYEENNAPLYEDMNNSAPARNNNSISLKGADTYASTNAPAKAASAETEENSGKHELPQTGEKQNEAGIFVILAMVLGLFGLADRKKKKDE</sequence>
<dbReference type="Gene3D" id="3.10.20.320">
    <property type="entry name" value="Putative peptidoglycan bound protein (lpxtg motif)"/>
    <property type="match status" value="1"/>
</dbReference>
<evidence type="ECO:0000256" key="4">
    <source>
        <dbReference type="ARBA" id="ARBA00023088"/>
    </source>
</evidence>
<evidence type="ECO:0000256" key="5">
    <source>
        <dbReference type="SAM" id="MobiDB-lite"/>
    </source>
</evidence>
<feature type="domain" description="Gram-positive cocci surface proteins LPxTG" evidence="7">
    <location>
        <begin position="516"/>
        <end position="550"/>
    </location>
</feature>
<reference evidence="9" key="1">
    <citation type="submission" date="2017-04" db="EMBL/GenBank/DDBJ databases">
        <title>Function of individual gut microbiota members based on whole genome sequencing of pure cultures obtained from chicken caecum.</title>
        <authorList>
            <person name="Medvecky M."/>
            <person name="Cejkova D."/>
            <person name="Polansky O."/>
            <person name="Karasova D."/>
            <person name="Kubasova T."/>
            <person name="Cizek A."/>
            <person name="Rychlik I."/>
        </authorList>
    </citation>
    <scope>NUCLEOTIDE SEQUENCE [LARGE SCALE GENOMIC DNA]</scope>
    <source>
        <strain evidence="9">An101</strain>
    </source>
</reference>
<dbReference type="InterPro" id="IPR041495">
    <property type="entry name" value="Mub_B2"/>
</dbReference>
<evidence type="ECO:0000313" key="8">
    <source>
        <dbReference type="EMBL" id="OUQ78181.1"/>
    </source>
</evidence>
<evidence type="ECO:0000256" key="1">
    <source>
        <dbReference type="ARBA" id="ARBA00022512"/>
    </source>
</evidence>
<dbReference type="Pfam" id="PF17883">
    <property type="entry name" value="MBG"/>
    <property type="match status" value="3"/>
</dbReference>
<dbReference type="Gene3D" id="2.60.40.4300">
    <property type="match status" value="1"/>
</dbReference>
<comment type="caution">
    <text evidence="8">The sequence shown here is derived from an EMBL/GenBank/DDBJ whole genome shotgun (WGS) entry which is preliminary data.</text>
</comment>
<evidence type="ECO:0000259" key="7">
    <source>
        <dbReference type="PROSITE" id="PS50847"/>
    </source>
</evidence>
<evidence type="ECO:0000256" key="2">
    <source>
        <dbReference type="ARBA" id="ARBA00022525"/>
    </source>
</evidence>
<dbReference type="EMBL" id="NFLZ01000001">
    <property type="protein sequence ID" value="OUQ78181.1"/>
    <property type="molecule type" value="Genomic_DNA"/>
</dbReference>
<evidence type="ECO:0000256" key="6">
    <source>
        <dbReference type="SAM" id="Phobius"/>
    </source>
</evidence>
<name>A0A1Y4W7S9_9LACO</name>
<dbReference type="Pfam" id="PF17966">
    <property type="entry name" value="Muc_B2"/>
    <property type="match status" value="1"/>
</dbReference>
<keyword evidence="1" id="KW-0134">Cell wall</keyword>